<feature type="signal peptide" evidence="1">
    <location>
        <begin position="1"/>
        <end position="22"/>
    </location>
</feature>
<protein>
    <submittedName>
        <fullName evidence="2">Cellulose synthase A catalytic subunit 5 [UDP-forming]-like isoform X1</fullName>
    </submittedName>
</protein>
<evidence type="ECO:0000313" key="3">
    <source>
        <dbReference type="Proteomes" id="UP001140949"/>
    </source>
</evidence>
<reference evidence="2" key="1">
    <citation type="journal article" date="2023" name="GigaByte">
        <title>Genome assembly of the bearded iris, Iris pallida Lam.</title>
        <authorList>
            <person name="Bruccoleri R.E."/>
            <person name="Oakeley E.J."/>
            <person name="Faust A.M.E."/>
            <person name="Altorfer M."/>
            <person name="Dessus-Babus S."/>
            <person name="Burckhardt D."/>
            <person name="Oertli M."/>
            <person name="Naumann U."/>
            <person name="Petersen F."/>
            <person name="Wong J."/>
        </authorList>
    </citation>
    <scope>NUCLEOTIDE SEQUENCE</scope>
    <source>
        <strain evidence="2">GSM-AAB239-AS_SAM_17_03QT</strain>
    </source>
</reference>
<organism evidence="2 3">
    <name type="scientific">Iris pallida</name>
    <name type="common">Sweet iris</name>
    <dbReference type="NCBI Taxonomy" id="29817"/>
    <lineage>
        <taxon>Eukaryota</taxon>
        <taxon>Viridiplantae</taxon>
        <taxon>Streptophyta</taxon>
        <taxon>Embryophyta</taxon>
        <taxon>Tracheophyta</taxon>
        <taxon>Spermatophyta</taxon>
        <taxon>Magnoliopsida</taxon>
        <taxon>Liliopsida</taxon>
        <taxon>Asparagales</taxon>
        <taxon>Iridaceae</taxon>
        <taxon>Iridoideae</taxon>
        <taxon>Irideae</taxon>
        <taxon>Iris</taxon>
    </lineage>
</organism>
<dbReference type="EMBL" id="JANAVB010016599">
    <property type="protein sequence ID" value="KAJ6831660.1"/>
    <property type="molecule type" value="Genomic_DNA"/>
</dbReference>
<accession>A0AAX6GS78</accession>
<proteinExistence type="predicted"/>
<comment type="caution">
    <text evidence="2">The sequence shown here is derived from an EMBL/GenBank/DDBJ whole genome shotgun (WGS) entry which is preliminary data.</text>
</comment>
<sequence>MGFHMKAMLLLFDNLSVLEVQCHFLGHRFHVGNMDQSILRKTSIYGYESVAWKDRMDEWKGNSLKRCRRFRLKVDMVEAL</sequence>
<evidence type="ECO:0000313" key="2">
    <source>
        <dbReference type="EMBL" id="KAJ6831660.1"/>
    </source>
</evidence>
<gene>
    <name evidence="2" type="ORF">M6B38_347815</name>
</gene>
<keyword evidence="3" id="KW-1185">Reference proteome</keyword>
<dbReference type="Proteomes" id="UP001140949">
    <property type="component" value="Unassembled WGS sequence"/>
</dbReference>
<dbReference type="AlphaFoldDB" id="A0AAX6GS78"/>
<name>A0AAX6GS78_IRIPA</name>
<evidence type="ECO:0000256" key="1">
    <source>
        <dbReference type="SAM" id="SignalP"/>
    </source>
</evidence>
<keyword evidence="1" id="KW-0732">Signal</keyword>
<feature type="chain" id="PRO_5043780407" evidence="1">
    <location>
        <begin position="23"/>
        <end position="80"/>
    </location>
</feature>
<reference evidence="2" key="2">
    <citation type="submission" date="2023-04" db="EMBL/GenBank/DDBJ databases">
        <authorList>
            <person name="Bruccoleri R.E."/>
            <person name="Oakeley E.J."/>
            <person name="Faust A.-M."/>
            <person name="Dessus-Babus S."/>
            <person name="Altorfer M."/>
            <person name="Burckhardt D."/>
            <person name="Oertli M."/>
            <person name="Naumann U."/>
            <person name="Petersen F."/>
            <person name="Wong J."/>
        </authorList>
    </citation>
    <scope>NUCLEOTIDE SEQUENCE</scope>
    <source>
        <strain evidence="2">GSM-AAB239-AS_SAM_17_03QT</strain>
        <tissue evidence="2">Leaf</tissue>
    </source>
</reference>